<dbReference type="AlphaFoldDB" id="A0A919J6E4"/>
<protein>
    <submittedName>
        <fullName evidence="1">Uncharacterized protein</fullName>
    </submittedName>
</protein>
<dbReference type="EMBL" id="BOMM01000052">
    <property type="protein sequence ID" value="GIE14182.1"/>
    <property type="molecule type" value="Genomic_DNA"/>
</dbReference>
<comment type="caution">
    <text evidence="1">The sequence shown here is derived from an EMBL/GenBank/DDBJ whole genome shotgun (WGS) entry which is preliminary data.</text>
</comment>
<sequence length="721" mass="79041">MDDFAPADVADHHSTAAVAQSVDTLAYPISPEYVKSWTPVRALCELIANALDEDPAARIWWADGVLTISDDGPGIPEEGLVLGYSTKTDAQIGQFGEGKKLACLVLARTPEVGPVRCDTVGYGFTPAVERRRLLDGIVPSRSTDGTEVLVYRLHRSDRTRGTVFTVACSQDLADQATSRFRALSEPGYQQPPGYGACVLGGAPGRVWIGGVLVSTMPGLLASYDLPLDAKGLQNRDRTVIEAGALRDAIRAILANSEDQQVIDRFTQHVLGGGKLREPEQYFADIRMPLARAAWRTWARTHLPALCFFTTSGNEEAKLDLADKGYTELTASGLPHEQLWAFMDRLGVEIARTRRVRHYERTRDTTTWVPLRQLTAAERTVLDETQQLVRRAIGAFALDRVRVYSDSDESPCSDGFYHPRTGDVAIHRAALTSRHRARLVLLHEAAHRVAHRGGGRWLPVGDYHDRTRGFEHMLSDFAAVLLDYLAAGTALPELPDAPASMSRALRLAPADDPAVPAVRRELAHLLLDQLPHALTAGSFADEKDLVASTGVHPDYWRTLTHPKVAGHRQQRGGRAWDYDKVALLAQAAGVHPPVVWLGYHLCEGPIYGRARRLPLPTDDVRGCSCGMADYGAPGHDGHPNAGQPPRAGHQRVPWTKKMREATLRACADLQSLGDEYAEQIPALQALLDGRTTAVIGDDSWHTPARALLAVERRRLRLDITPA</sequence>
<evidence type="ECO:0000313" key="1">
    <source>
        <dbReference type="EMBL" id="GIE14182.1"/>
    </source>
</evidence>
<dbReference type="SUPFAM" id="SSF55874">
    <property type="entry name" value="ATPase domain of HSP90 chaperone/DNA topoisomerase II/histidine kinase"/>
    <property type="match status" value="1"/>
</dbReference>
<evidence type="ECO:0000313" key="2">
    <source>
        <dbReference type="Proteomes" id="UP000598174"/>
    </source>
</evidence>
<name>A0A919J6E4_9ACTN</name>
<reference evidence="1" key="1">
    <citation type="submission" date="2021-01" db="EMBL/GenBank/DDBJ databases">
        <title>Whole genome shotgun sequence of Actinoplanes ferrugineus NBRC 15555.</title>
        <authorList>
            <person name="Komaki H."/>
            <person name="Tamura T."/>
        </authorList>
    </citation>
    <scope>NUCLEOTIDE SEQUENCE</scope>
    <source>
        <strain evidence="1">NBRC 15555</strain>
    </source>
</reference>
<dbReference type="Proteomes" id="UP000598174">
    <property type="component" value="Unassembled WGS sequence"/>
</dbReference>
<gene>
    <name evidence="1" type="ORF">Afe05nite_60220</name>
</gene>
<dbReference type="RefSeq" id="WP_203820597.1">
    <property type="nucleotide sequence ID" value="NZ_BAAABP010000015.1"/>
</dbReference>
<organism evidence="1 2">
    <name type="scientific">Paractinoplanes ferrugineus</name>
    <dbReference type="NCBI Taxonomy" id="113564"/>
    <lineage>
        <taxon>Bacteria</taxon>
        <taxon>Bacillati</taxon>
        <taxon>Actinomycetota</taxon>
        <taxon>Actinomycetes</taxon>
        <taxon>Micromonosporales</taxon>
        <taxon>Micromonosporaceae</taxon>
        <taxon>Paractinoplanes</taxon>
    </lineage>
</organism>
<proteinExistence type="predicted"/>
<keyword evidence="2" id="KW-1185">Reference proteome</keyword>
<accession>A0A919J6E4</accession>
<dbReference type="InterPro" id="IPR036890">
    <property type="entry name" value="HATPase_C_sf"/>
</dbReference>